<organism evidence="3">
    <name type="scientific">uncultured Pleomorphomonas sp</name>
    <dbReference type="NCBI Taxonomy" id="442121"/>
    <lineage>
        <taxon>Bacteria</taxon>
        <taxon>Pseudomonadati</taxon>
        <taxon>Pseudomonadota</taxon>
        <taxon>Alphaproteobacteria</taxon>
        <taxon>Hyphomicrobiales</taxon>
        <taxon>Pleomorphomonadaceae</taxon>
        <taxon>Pleomorphomonas</taxon>
        <taxon>environmental samples</taxon>
    </lineage>
</organism>
<dbReference type="InterPro" id="IPR043129">
    <property type="entry name" value="ATPase_NBD"/>
</dbReference>
<dbReference type="GO" id="GO:0097175">
    <property type="term" value="P:1,6-anhydro-N-acetyl-beta-muramic acid catabolic process"/>
    <property type="evidence" value="ECO:0007669"/>
    <property type="project" value="UniProtKB-UniRule"/>
</dbReference>
<keyword evidence="2" id="KW-0547">Nucleotide-binding</keyword>
<comment type="catalytic activity">
    <reaction evidence="2">
        <text>1,6-anhydro-N-acetyl-beta-muramate + ATP + H2O = N-acetyl-D-muramate 6-phosphate + ADP + H(+)</text>
        <dbReference type="Rhea" id="RHEA:24952"/>
        <dbReference type="ChEBI" id="CHEBI:15377"/>
        <dbReference type="ChEBI" id="CHEBI:15378"/>
        <dbReference type="ChEBI" id="CHEBI:30616"/>
        <dbReference type="ChEBI" id="CHEBI:58690"/>
        <dbReference type="ChEBI" id="CHEBI:58722"/>
        <dbReference type="ChEBI" id="CHEBI:456216"/>
        <dbReference type="EC" id="2.7.1.170"/>
    </reaction>
</comment>
<dbReference type="UniPathway" id="UPA00544"/>
<dbReference type="GO" id="GO:0016301">
    <property type="term" value="F:kinase activity"/>
    <property type="evidence" value="ECO:0007669"/>
    <property type="project" value="UniProtKB-KW"/>
</dbReference>
<dbReference type="Gene3D" id="3.30.420.40">
    <property type="match status" value="2"/>
</dbReference>
<dbReference type="GO" id="GO:0005524">
    <property type="term" value="F:ATP binding"/>
    <property type="evidence" value="ECO:0007669"/>
    <property type="project" value="UniProtKB-UniRule"/>
</dbReference>
<evidence type="ECO:0000313" key="3">
    <source>
        <dbReference type="EMBL" id="SCM73737.1"/>
    </source>
</evidence>
<keyword evidence="2 3" id="KW-0418">Kinase</keyword>
<comment type="pathway">
    <text evidence="2">Cell wall biogenesis; peptidoglycan recycling.</text>
</comment>
<protein>
    <recommendedName>
        <fullName evidence="2">Anhydro-N-acetylmuramic acid kinase</fullName>
        <ecNumber evidence="2">2.7.1.170</ecNumber>
    </recommendedName>
    <alternativeName>
        <fullName evidence="2">AnhMurNAc kinase</fullName>
    </alternativeName>
</protein>
<dbReference type="RefSeq" id="WP_288199567.1">
    <property type="nucleotide sequence ID" value="NZ_LT608334.1"/>
</dbReference>
<accession>A0A212L8C7</accession>
<gene>
    <name evidence="2 3" type="primary">anmK</name>
    <name evidence="3" type="ORF">KL86PLE_120062</name>
</gene>
<comment type="pathway">
    <text evidence="2">Amino-sugar metabolism; 1,6-anhydro-N-acetylmuramate degradation.</text>
</comment>
<sequence>MSDDSATWALGLMSGTSMDGVDAALIRTDGEGIAAFGPTLFQAYGDEERAVLRAALKDAHGMTAREDRFGRLAEAETVVTDAHAHAVAVLLIAAEKKGIRPEVIGFHGQTVHHAPDRGFTAQIGDAGVLAERFNLPVVYDFRSADIRQGGQGAPLVPVYHRALARKAGLTPPVAFLNIGGVANVTLIGEDGELTAFDTGPGNALIDDLVFNATGARFDVDGAIAAQGRVDANVLGQLMDHPHFETPAPKSLDRNTFRADAAAGLSFADRVATLTAFTAEGVAAGLRLAGAPVRTVIVSGGGARNPVMVRMIAERSGVEVVPAGNVGFDADFVEAQAFAYLAARRLKGLPSTFPTTTGTPVPVVCGEIA</sequence>
<dbReference type="GO" id="GO:0006040">
    <property type="term" value="P:amino sugar metabolic process"/>
    <property type="evidence" value="ECO:0007669"/>
    <property type="project" value="InterPro"/>
</dbReference>
<dbReference type="GO" id="GO:0016773">
    <property type="term" value="F:phosphotransferase activity, alcohol group as acceptor"/>
    <property type="evidence" value="ECO:0007669"/>
    <property type="project" value="UniProtKB-UniRule"/>
</dbReference>
<evidence type="ECO:0000256" key="2">
    <source>
        <dbReference type="HAMAP-Rule" id="MF_01270"/>
    </source>
</evidence>
<evidence type="ECO:0000256" key="1">
    <source>
        <dbReference type="ARBA" id="ARBA00023277"/>
    </source>
</evidence>
<reference evidence="3" key="1">
    <citation type="submission" date="2016-08" db="EMBL/GenBank/DDBJ databases">
        <authorList>
            <person name="Seilhamer J.J."/>
        </authorList>
    </citation>
    <scope>NUCLEOTIDE SEQUENCE</scope>
    <source>
        <strain evidence="3">86</strain>
    </source>
</reference>
<dbReference type="EC" id="2.7.1.170" evidence="2"/>
<dbReference type="SUPFAM" id="SSF53067">
    <property type="entry name" value="Actin-like ATPase domain"/>
    <property type="match status" value="1"/>
</dbReference>
<dbReference type="AlphaFoldDB" id="A0A212L8C7"/>
<dbReference type="HAMAP" id="MF_01270">
    <property type="entry name" value="AnhMurNAc_kinase"/>
    <property type="match status" value="1"/>
</dbReference>
<dbReference type="EMBL" id="FMJD01000004">
    <property type="protein sequence ID" value="SCM73737.1"/>
    <property type="molecule type" value="Genomic_DNA"/>
</dbReference>
<keyword evidence="1 2" id="KW-0119">Carbohydrate metabolism</keyword>
<comment type="similarity">
    <text evidence="2">Belongs to the anhydro-N-acetylmuramic acid kinase family.</text>
</comment>
<dbReference type="NCBIfam" id="NF007141">
    <property type="entry name" value="PRK09585.1-5"/>
    <property type="match status" value="1"/>
</dbReference>
<dbReference type="PANTHER" id="PTHR30605">
    <property type="entry name" value="ANHYDRO-N-ACETYLMURAMIC ACID KINASE"/>
    <property type="match status" value="1"/>
</dbReference>
<comment type="function">
    <text evidence="2">Catalyzes the specific phosphorylation of 1,6-anhydro-N-acetylmuramic acid (anhMurNAc) with the simultaneous cleavage of the 1,6-anhydro ring, generating MurNAc-6-P. Is required for the utilization of anhMurNAc either imported from the medium or derived from its own cell wall murein, and thus plays a role in cell wall recycling.</text>
</comment>
<keyword evidence="2 3" id="KW-0808">Transferase</keyword>
<dbReference type="Pfam" id="PF03702">
    <property type="entry name" value="AnmK"/>
    <property type="match status" value="1"/>
</dbReference>
<keyword evidence="2" id="KW-0067">ATP-binding</keyword>
<proteinExistence type="inferred from homology"/>
<dbReference type="PANTHER" id="PTHR30605:SF0">
    <property type="entry name" value="ANHYDRO-N-ACETYLMURAMIC ACID KINASE"/>
    <property type="match status" value="1"/>
</dbReference>
<dbReference type="InterPro" id="IPR005338">
    <property type="entry name" value="Anhydro_N_Ac-Mur_kinase"/>
</dbReference>
<dbReference type="GO" id="GO:0009254">
    <property type="term" value="P:peptidoglycan turnover"/>
    <property type="evidence" value="ECO:0007669"/>
    <property type="project" value="UniProtKB-UniRule"/>
</dbReference>
<feature type="binding site" evidence="2">
    <location>
        <begin position="15"/>
        <end position="22"/>
    </location>
    <ligand>
        <name>ATP</name>
        <dbReference type="ChEBI" id="CHEBI:30616"/>
    </ligand>
</feature>
<name>A0A212L8C7_9HYPH</name>
<dbReference type="UniPathway" id="UPA00343"/>